<dbReference type="Pfam" id="PF05193">
    <property type="entry name" value="Peptidase_M16_C"/>
    <property type="match status" value="1"/>
</dbReference>
<gene>
    <name evidence="2" type="ORF">X797_012124</name>
</gene>
<dbReference type="HOGENOM" id="CLU_054800_0_0_1"/>
<comment type="caution">
    <text evidence="2">The sequence shown here is derived from an EMBL/GenBank/DDBJ whole genome shotgun (WGS) entry which is preliminary data.</text>
</comment>
<dbReference type="EMBL" id="JELW01000149">
    <property type="protein sequence ID" value="EXU94797.1"/>
    <property type="molecule type" value="Genomic_DNA"/>
</dbReference>
<protein>
    <submittedName>
        <fullName evidence="2">Peptidase M16 inactive domain family protein</fullName>
    </submittedName>
</protein>
<sequence>MTSILQQQDTLLRVESFKPDNTSCTINEYLGQGGMKIAVIEKEGSEIKVYAAFANQTPGCAVSLAVQRIVSKSLSSAYSNTHTSTDTSHPMYTLESAGWEELAKVLPAYLKRILSPTTNDAAKAELLDTDEKPHSLEVMYREACRLLYLENAQRALTPDQILQYHRDVYQLRNLRLVIVGEHDHLPQIQNELDSFARLSLDPVRPPALDTIRRHALKETMVTTVEIPEEDESVGKILICFFGPDYVNMVETSAINILLEYLRSSLASRLMTDSADNETLGKSLTWDWMPQSQTVIRLWLMQVPTERLEVVEKRVTEILQDTADNPVDMHRMRECIQQEKKQDQLEAKTSELYFPYSIISEWVSDNGDDSTLRKFQSLSEYGTLEEWTGENWWAFLRKLMVDAHHVSVLGKPSRELGSLG</sequence>
<evidence type="ECO:0000259" key="1">
    <source>
        <dbReference type="Pfam" id="PF05193"/>
    </source>
</evidence>
<evidence type="ECO:0000313" key="3">
    <source>
        <dbReference type="Proteomes" id="UP000030151"/>
    </source>
</evidence>
<dbReference type="PANTHER" id="PTHR43016:SF16">
    <property type="entry name" value="METALLOPROTEASE, PUTATIVE (AFU_ORTHOLOGUE AFUA_4G07610)-RELATED"/>
    <property type="match status" value="1"/>
</dbReference>
<dbReference type="PANTHER" id="PTHR43016">
    <property type="entry name" value="PRESEQUENCE PROTEASE"/>
    <property type="match status" value="1"/>
</dbReference>
<dbReference type="InterPro" id="IPR007863">
    <property type="entry name" value="Peptidase_M16_C"/>
</dbReference>
<evidence type="ECO:0000313" key="2">
    <source>
        <dbReference type="EMBL" id="EXU94797.1"/>
    </source>
</evidence>
<dbReference type="SUPFAM" id="SSF63411">
    <property type="entry name" value="LuxS/MPP-like metallohydrolase"/>
    <property type="match status" value="2"/>
</dbReference>
<dbReference type="Proteomes" id="UP000030151">
    <property type="component" value="Unassembled WGS sequence"/>
</dbReference>
<dbReference type="InterPro" id="IPR011249">
    <property type="entry name" value="Metalloenz_LuxS/M16"/>
</dbReference>
<reference evidence="2 3" key="1">
    <citation type="submission" date="2014-02" db="EMBL/GenBank/DDBJ databases">
        <title>The genome sequence of the entomopathogenic fungus Metarhizium robertsii ARSEF 2575.</title>
        <authorList>
            <person name="Giuliano Garisto Donzelli B."/>
            <person name="Roe B.A."/>
            <person name="Macmil S.L."/>
            <person name="Krasnoff S.B."/>
            <person name="Gibson D.M."/>
        </authorList>
    </citation>
    <scope>NUCLEOTIDE SEQUENCE [LARGE SCALE GENOMIC DNA]</scope>
    <source>
        <strain evidence="2 3">ARSEF 2575</strain>
    </source>
</reference>
<dbReference type="AlphaFoldDB" id="A0A014P0R2"/>
<feature type="domain" description="Peptidase M16 C-terminal" evidence="1">
    <location>
        <begin position="156"/>
        <end position="337"/>
    </location>
</feature>
<dbReference type="GO" id="GO:0046872">
    <property type="term" value="F:metal ion binding"/>
    <property type="evidence" value="ECO:0007669"/>
    <property type="project" value="InterPro"/>
</dbReference>
<name>A0A014P0R2_9HYPO</name>
<dbReference type="Gene3D" id="3.30.830.10">
    <property type="entry name" value="Metalloenzyme, LuxS/M16 peptidase-like"/>
    <property type="match status" value="2"/>
</dbReference>
<organism evidence="2 3">
    <name type="scientific">Metarhizium robertsii</name>
    <dbReference type="NCBI Taxonomy" id="568076"/>
    <lineage>
        <taxon>Eukaryota</taxon>
        <taxon>Fungi</taxon>
        <taxon>Dikarya</taxon>
        <taxon>Ascomycota</taxon>
        <taxon>Pezizomycotina</taxon>
        <taxon>Sordariomycetes</taxon>
        <taxon>Hypocreomycetidae</taxon>
        <taxon>Hypocreales</taxon>
        <taxon>Clavicipitaceae</taxon>
        <taxon>Metarhizium</taxon>
    </lineage>
</organism>
<accession>A0A014P0R2</accession>
<proteinExistence type="predicted"/>